<organism evidence="2 3">
    <name type="scientific">Flavobacterium endoglycinae</name>
    <dbReference type="NCBI Taxonomy" id="2816357"/>
    <lineage>
        <taxon>Bacteria</taxon>
        <taxon>Pseudomonadati</taxon>
        <taxon>Bacteroidota</taxon>
        <taxon>Flavobacteriia</taxon>
        <taxon>Flavobacteriales</taxon>
        <taxon>Flavobacteriaceae</taxon>
        <taxon>Flavobacterium</taxon>
    </lineage>
</organism>
<gene>
    <name evidence="2" type="ORF">J0383_09570</name>
</gene>
<dbReference type="Pfam" id="PF13905">
    <property type="entry name" value="Thioredoxin_8"/>
    <property type="match status" value="1"/>
</dbReference>
<evidence type="ECO:0000259" key="1">
    <source>
        <dbReference type="PROSITE" id="PS51352"/>
    </source>
</evidence>
<keyword evidence="3" id="KW-1185">Reference proteome</keyword>
<dbReference type="PROSITE" id="PS51352">
    <property type="entry name" value="THIOREDOXIN_2"/>
    <property type="match status" value="1"/>
</dbReference>
<dbReference type="InterPro" id="IPR013766">
    <property type="entry name" value="Thioredoxin_domain"/>
</dbReference>
<evidence type="ECO:0000313" key="3">
    <source>
        <dbReference type="Proteomes" id="UP000663440"/>
    </source>
</evidence>
<sequence>MKDINLKFETLQIPETEYTLIDFWFSRCRPCLEEMPKWIALYERYNSNGLNIISISTDKTENVKTYWQKRVIEKKIPWKNYLDENGVFAFKEKIFSFPTNYLLNNKGEVIQKNIAPEELEKLLINSYKIKTYFDDYVRQPQVPISVFKKD</sequence>
<dbReference type="CDD" id="cd02966">
    <property type="entry name" value="TlpA_like_family"/>
    <property type="match status" value="1"/>
</dbReference>
<dbReference type="SUPFAM" id="SSF52833">
    <property type="entry name" value="Thioredoxin-like"/>
    <property type="match status" value="1"/>
</dbReference>
<proteinExistence type="predicted"/>
<dbReference type="Proteomes" id="UP000663440">
    <property type="component" value="Chromosome"/>
</dbReference>
<dbReference type="Gene3D" id="3.40.30.10">
    <property type="entry name" value="Glutaredoxin"/>
    <property type="match status" value="1"/>
</dbReference>
<dbReference type="InterPro" id="IPR050553">
    <property type="entry name" value="Thioredoxin_ResA/DsbE_sf"/>
</dbReference>
<dbReference type="EMBL" id="CP071448">
    <property type="protein sequence ID" value="QSW91036.1"/>
    <property type="molecule type" value="Genomic_DNA"/>
</dbReference>
<reference evidence="2 3" key="1">
    <citation type="submission" date="2021-03" db="EMBL/GenBank/DDBJ databases">
        <title>Flavobacterium kribbensis sp. nov, an endophytic bacteria, isolated from soybean.</title>
        <authorList>
            <person name="Lee J."/>
            <person name="Seo J."/>
        </authorList>
    </citation>
    <scope>NUCLEOTIDE SEQUENCE [LARGE SCALE GENOMIC DNA]</scope>
    <source>
        <strain evidence="2 3">BB8</strain>
    </source>
</reference>
<protein>
    <submittedName>
        <fullName evidence="2">TlpA family protein disulfide reductase</fullName>
    </submittedName>
</protein>
<accession>A0ABX7QKG4</accession>
<dbReference type="PANTHER" id="PTHR42852">
    <property type="entry name" value="THIOL:DISULFIDE INTERCHANGE PROTEIN DSBE"/>
    <property type="match status" value="1"/>
</dbReference>
<dbReference type="InterPro" id="IPR036249">
    <property type="entry name" value="Thioredoxin-like_sf"/>
</dbReference>
<feature type="domain" description="Thioredoxin" evidence="1">
    <location>
        <begin position="1"/>
        <end position="115"/>
    </location>
</feature>
<dbReference type="InterPro" id="IPR012336">
    <property type="entry name" value="Thioredoxin-like_fold"/>
</dbReference>
<evidence type="ECO:0000313" key="2">
    <source>
        <dbReference type="EMBL" id="QSW91036.1"/>
    </source>
</evidence>
<name>A0ABX7QKG4_9FLAO</name>
<dbReference type="RefSeq" id="WP_207298171.1">
    <property type="nucleotide sequence ID" value="NZ_CP071448.1"/>
</dbReference>
<dbReference type="PANTHER" id="PTHR42852:SF13">
    <property type="entry name" value="PROTEIN DIPZ"/>
    <property type="match status" value="1"/>
</dbReference>